<evidence type="ECO:0000256" key="5">
    <source>
        <dbReference type="RuleBase" id="RU003516"/>
    </source>
</evidence>
<keyword evidence="2 5" id="KW-0238">DNA-binding</keyword>
<dbReference type="GO" id="GO:0008301">
    <property type="term" value="F:DNA binding, bending"/>
    <property type="evidence" value="ECO:0007669"/>
    <property type="project" value="InterPro"/>
</dbReference>
<dbReference type="GO" id="GO:0005634">
    <property type="term" value="C:nucleus"/>
    <property type="evidence" value="ECO:0007669"/>
    <property type="project" value="UniProtKB-SubCell"/>
</dbReference>
<dbReference type="InterPro" id="IPR006856">
    <property type="entry name" value="MATalpha_HMGbox"/>
</dbReference>
<keyword evidence="4 5" id="KW-0539">Nucleus</keyword>
<evidence type="ECO:0000256" key="1">
    <source>
        <dbReference type="ARBA" id="ARBA00023015"/>
    </source>
</evidence>
<dbReference type="Pfam" id="PF04769">
    <property type="entry name" value="MATalpha_HMGbox"/>
    <property type="match status" value="1"/>
</dbReference>
<feature type="domain" description="Alpha box" evidence="6">
    <location>
        <begin position="1"/>
        <end position="25"/>
    </location>
</feature>
<reference evidence="7" key="1">
    <citation type="journal article" date="2023" name="Mol. Phylogenet. Evol.">
        <title>Genome-scale phylogeny and comparative genomics of the fungal order Sordariales.</title>
        <authorList>
            <person name="Hensen N."/>
            <person name="Bonometti L."/>
            <person name="Westerberg I."/>
            <person name="Brannstrom I.O."/>
            <person name="Guillou S."/>
            <person name="Cros-Aarteil S."/>
            <person name="Calhoun S."/>
            <person name="Haridas S."/>
            <person name="Kuo A."/>
            <person name="Mondo S."/>
            <person name="Pangilinan J."/>
            <person name="Riley R."/>
            <person name="LaButti K."/>
            <person name="Andreopoulos B."/>
            <person name="Lipzen A."/>
            <person name="Chen C."/>
            <person name="Yan M."/>
            <person name="Daum C."/>
            <person name="Ng V."/>
            <person name="Clum A."/>
            <person name="Steindorff A."/>
            <person name="Ohm R.A."/>
            <person name="Martin F."/>
            <person name="Silar P."/>
            <person name="Natvig D.O."/>
            <person name="Lalanne C."/>
            <person name="Gautier V."/>
            <person name="Ament-Velasquez S.L."/>
            <person name="Kruys A."/>
            <person name="Hutchinson M.I."/>
            <person name="Powell A.J."/>
            <person name="Barry K."/>
            <person name="Miller A.N."/>
            <person name="Grigoriev I.V."/>
            <person name="Debuchy R."/>
            <person name="Gladieux P."/>
            <person name="Hiltunen Thoren M."/>
            <person name="Johannesson H."/>
        </authorList>
    </citation>
    <scope>NUCLEOTIDE SEQUENCE</scope>
    <source>
        <strain evidence="7">CBS 123565</strain>
    </source>
</reference>
<protein>
    <recommendedName>
        <fullName evidence="6">Alpha box domain-containing protein</fullName>
    </recommendedName>
</protein>
<evidence type="ECO:0000313" key="8">
    <source>
        <dbReference type="Proteomes" id="UP001304895"/>
    </source>
</evidence>
<name>A0AAN6UI25_9PEZI</name>
<gene>
    <name evidence="7" type="ORF">BT67DRAFT_462946</name>
</gene>
<accession>A0AAN6UI25</accession>
<comment type="caution">
    <text evidence="7">The sequence shown here is derived from an EMBL/GenBank/DDBJ whole genome shotgun (WGS) entry which is preliminary data.</text>
</comment>
<keyword evidence="1 5" id="KW-0805">Transcription regulation</keyword>
<evidence type="ECO:0000256" key="3">
    <source>
        <dbReference type="ARBA" id="ARBA00023163"/>
    </source>
</evidence>
<reference evidence="7" key="2">
    <citation type="submission" date="2023-05" db="EMBL/GenBank/DDBJ databases">
        <authorList>
            <consortium name="Lawrence Berkeley National Laboratory"/>
            <person name="Steindorff A."/>
            <person name="Hensen N."/>
            <person name="Bonometti L."/>
            <person name="Westerberg I."/>
            <person name="Brannstrom I.O."/>
            <person name="Guillou S."/>
            <person name="Cros-Aarteil S."/>
            <person name="Calhoun S."/>
            <person name="Haridas S."/>
            <person name="Kuo A."/>
            <person name="Mondo S."/>
            <person name="Pangilinan J."/>
            <person name="Riley R."/>
            <person name="Labutti K."/>
            <person name="Andreopoulos B."/>
            <person name="Lipzen A."/>
            <person name="Chen C."/>
            <person name="Yanf M."/>
            <person name="Daum C."/>
            <person name="Ng V."/>
            <person name="Clum A."/>
            <person name="Ohm R."/>
            <person name="Martin F."/>
            <person name="Silar P."/>
            <person name="Natvig D."/>
            <person name="Lalanne C."/>
            <person name="Gautier V."/>
            <person name="Ament-Velasquez S.L."/>
            <person name="Kruys A."/>
            <person name="Hutchinson M.I."/>
            <person name="Powell A.J."/>
            <person name="Barry K."/>
            <person name="Miller A.N."/>
            <person name="Grigoriev I.V."/>
            <person name="Debuchy R."/>
            <person name="Gladieux P."/>
            <person name="Thoren M.H."/>
            <person name="Johannesson H."/>
        </authorList>
    </citation>
    <scope>NUCLEOTIDE SEQUENCE</scope>
    <source>
        <strain evidence="7">CBS 123565</strain>
    </source>
</reference>
<dbReference type="EMBL" id="MU853412">
    <property type="protein sequence ID" value="KAK4133413.1"/>
    <property type="molecule type" value="Genomic_DNA"/>
</dbReference>
<evidence type="ECO:0000259" key="6">
    <source>
        <dbReference type="PROSITE" id="PS51325"/>
    </source>
</evidence>
<dbReference type="Proteomes" id="UP001304895">
    <property type="component" value="Unassembled WGS sequence"/>
</dbReference>
<evidence type="ECO:0000313" key="7">
    <source>
        <dbReference type="EMBL" id="KAK4133413.1"/>
    </source>
</evidence>
<keyword evidence="8" id="KW-1185">Reference proteome</keyword>
<comment type="similarity">
    <text evidence="5">Belongs to the MATALPHA1 family.</text>
</comment>
<evidence type="ECO:0000256" key="2">
    <source>
        <dbReference type="ARBA" id="ARBA00023125"/>
    </source>
</evidence>
<dbReference type="PROSITE" id="PS51325">
    <property type="entry name" value="ALPHA_BOX"/>
    <property type="match status" value="1"/>
</dbReference>
<organism evidence="7 8">
    <name type="scientific">Trichocladium antarcticum</name>
    <dbReference type="NCBI Taxonomy" id="1450529"/>
    <lineage>
        <taxon>Eukaryota</taxon>
        <taxon>Fungi</taxon>
        <taxon>Dikarya</taxon>
        <taxon>Ascomycota</taxon>
        <taxon>Pezizomycotina</taxon>
        <taxon>Sordariomycetes</taxon>
        <taxon>Sordariomycetidae</taxon>
        <taxon>Sordariales</taxon>
        <taxon>Chaetomiaceae</taxon>
        <taxon>Trichocladium</taxon>
    </lineage>
</organism>
<dbReference type="GO" id="GO:0045895">
    <property type="term" value="P:positive regulation of mating-type specific transcription, DNA-templated"/>
    <property type="evidence" value="ECO:0007669"/>
    <property type="project" value="InterPro"/>
</dbReference>
<keyword evidence="3 5" id="KW-0804">Transcription</keyword>
<comment type="subcellular location">
    <subcellularLocation>
        <location evidence="5">Nucleus</location>
    </subcellularLocation>
</comment>
<proteinExistence type="inferred from homology"/>
<evidence type="ECO:0000256" key="4">
    <source>
        <dbReference type="ARBA" id="ARBA00023242"/>
    </source>
</evidence>
<sequence>MTILWKQDPFHKEWDFMCAVYSAIREFLSAENVSLQNWIQFGIKHLGIVGRDSYLTTLGWELVQLSNGTHKLQRTATRAVQSYLQPMNGLGLFMNCLNDGLPVDNPLPVIAKLSGLANDIICINTRMGDAPKPASAMEGFRQFVKSHPQLAMSALFQVPAAHPMIAQGVAVNHHIPEIPGMPAHEPFFLEQTDDPELDDMLDKIFRGEDDGSLGSQAGMGPGSQFFAMGMGNGAPGFI</sequence>
<dbReference type="AlphaFoldDB" id="A0AAN6UI25"/>